<keyword evidence="1" id="KW-0694">RNA-binding</keyword>
<evidence type="ECO:0000256" key="2">
    <source>
        <dbReference type="SAM" id="MobiDB-lite"/>
    </source>
</evidence>
<name>A0A507E8R6_9FUNG</name>
<dbReference type="CDD" id="cd11717">
    <property type="entry name" value="THUMP_THUMPD1_like"/>
    <property type="match status" value="1"/>
</dbReference>
<keyword evidence="5" id="KW-1185">Reference proteome</keyword>
<dbReference type="Gene3D" id="3.30.2300.10">
    <property type="entry name" value="THUMP superfamily"/>
    <property type="match status" value="1"/>
</dbReference>
<dbReference type="SUPFAM" id="SSF143437">
    <property type="entry name" value="THUMP domain-like"/>
    <property type="match status" value="1"/>
</dbReference>
<evidence type="ECO:0000313" key="4">
    <source>
        <dbReference type="EMBL" id="TPX60131.1"/>
    </source>
</evidence>
<dbReference type="PANTHER" id="PTHR13452:SF10">
    <property type="entry name" value="THUMP DOMAIN-CONTAINING PROTEIN 1"/>
    <property type="match status" value="1"/>
</dbReference>
<dbReference type="AlphaFoldDB" id="A0A507E8R6"/>
<dbReference type="Pfam" id="PF02926">
    <property type="entry name" value="THUMP"/>
    <property type="match status" value="1"/>
</dbReference>
<dbReference type="EMBL" id="QEAQ01000018">
    <property type="protein sequence ID" value="TPX60131.1"/>
    <property type="molecule type" value="Genomic_DNA"/>
</dbReference>
<dbReference type="Proteomes" id="UP000318582">
    <property type="component" value="Unassembled WGS sequence"/>
</dbReference>
<dbReference type="GO" id="GO:0006400">
    <property type="term" value="P:tRNA modification"/>
    <property type="evidence" value="ECO:0007669"/>
    <property type="project" value="InterPro"/>
</dbReference>
<reference evidence="4 5" key="1">
    <citation type="journal article" date="2019" name="Sci. Rep.">
        <title>Comparative genomics of chytrid fungi reveal insights into the obligate biotrophic and pathogenic lifestyle of Synchytrium endobioticum.</title>
        <authorList>
            <person name="van de Vossenberg B.T.L.H."/>
            <person name="Warris S."/>
            <person name="Nguyen H.D.T."/>
            <person name="van Gent-Pelzer M.P.E."/>
            <person name="Joly D.L."/>
            <person name="van de Geest H.C."/>
            <person name="Bonants P.J.M."/>
            <person name="Smith D.S."/>
            <person name="Levesque C.A."/>
            <person name="van der Lee T.A.J."/>
        </authorList>
    </citation>
    <scope>NUCLEOTIDE SEQUENCE [LARGE SCALE GENOMIC DNA]</scope>
    <source>
        <strain evidence="4 5">CBS 809.83</strain>
    </source>
</reference>
<evidence type="ECO:0000256" key="1">
    <source>
        <dbReference type="PROSITE-ProRule" id="PRU00529"/>
    </source>
</evidence>
<feature type="domain" description="THUMP" evidence="3">
    <location>
        <begin position="138"/>
        <end position="245"/>
    </location>
</feature>
<dbReference type="InterPro" id="IPR004114">
    <property type="entry name" value="THUMP_dom"/>
</dbReference>
<organism evidence="4 5">
    <name type="scientific">Powellomyces hirtus</name>
    <dbReference type="NCBI Taxonomy" id="109895"/>
    <lineage>
        <taxon>Eukaryota</taxon>
        <taxon>Fungi</taxon>
        <taxon>Fungi incertae sedis</taxon>
        <taxon>Chytridiomycota</taxon>
        <taxon>Chytridiomycota incertae sedis</taxon>
        <taxon>Chytridiomycetes</taxon>
        <taxon>Spizellomycetales</taxon>
        <taxon>Powellomycetaceae</taxon>
        <taxon>Powellomyces</taxon>
    </lineage>
</organism>
<sequence>MGKRGGAHTAKQKKIKKSLHSKGSHKHGQTHVEPGMQGIYCFVSMDRERQAVTELRNVFGEYMEKLYGPQEKMVGEDSDSEEGDVSDLLDKELAQLKNPPTDKKQQFEWRKTNMDCIVFLRTHAPVEPVELVHRLLSDLNQSKQKMTRYTQRLHPVQSTCRPYVEDIKVMAKKLLAPHFHAEGGTKGIKWAIESRIKWNDNVTREEVIEAIAEVVGTDHVVNLKQPELTIVVDILKNVCGMSVVRDYPEFKKYNLEKINEVEVPKKQPEEDEREAQASNKRKADNDDVSTGEAQAVKKSK</sequence>
<feature type="region of interest" description="Disordered" evidence="2">
    <location>
        <begin position="1"/>
        <end position="32"/>
    </location>
</feature>
<dbReference type="FunFam" id="3.30.2300.10:FF:000001">
    <property type="entry name" value="THUMP domain-containing protein 1"/>
    <property type="match status" value="1"/>
</dbReference>
<dbReference type="PROSITE" id="PS51165">
    <property type="entry name" value="THUMP"/>
    <property type="match status" value="1"/>
</dbReference>
<comment type="caution">
    <text evidence="4">The sequence shown here is derived from an EMBL/GenBank/DDBJ whole genome shotgun (WGS) entry which is preliminary data.</text>
</comment>
<evidence type="ECO:0000259" key="3">
    <source>
        <dbReference type="PROSITE" id="PS51165"/>
    </source>
</evidence>
<protein>
    <recommendedName>
        <fullName evidence="3">THUMP domain-containing protein</fullName>
    </recommendedName>
</protein>
<dbReference type="GO" id="GO:0003723">
    <property type="term" value="F:RNA binding"/>
    <property type="evidence" value="ECO:0007669"/>
    <property type="project" value="UniProtKB-UniRule"/>
</dbReference>
<feature type="compositionally biased region" description="Basic residues" evidence="2">
    <location>
        <begin position="1"/>
        <end position="29"/>
    </location>
</feature>
<accession>A0A507E8R6</accession>
<evidence type="ECO:0000313" key="5">
    <source>
        <dbReference type="Proteomes" id="UP000318582"/>
    </source>
</evidence>
<feature type="region of interest" description="Disordered" evidence="2">
    <location>
        <begin position="262"/>
        <end position="300"/>
    </location>
</feature>
<dbReference type="PANTHER" id="PTHR13452">
    <property type="entry name" value="THUMP DOMAIN CONTAINING PROTEIN 1-RELATED"/>
    <property type="match status" value="1"/>
</dbReference>
<dbReference type="STRING" id="109895.A0A507E8R6"/>
<dbReference type="InterPro" id="IPR040183">
    <property type="entry name" value="THUMPD1-like"/>
</dbReference>
<gene>
    <name evidence="4" type="ORF">PhCBS80983_g01990</name>
</gene>
<proteinExistence type="predicted"/>